<sequence length="240" mass="28025">MDDQLKEEALVIAGTSTFLEAMSIILKYRERKDVEIPQISRQPRVNRDIDRENYINSVLLCGDRHCIDQIRMSLMAFFRLCKTLEGKGLFTSTVHMSVREQVLMFLHLLGHKVRFRVIEGRFFRSTWIIHYYFHTILQAILKLYPEFISPPSSSTPLKILNSSRFYPWFEDYIRALDDTYVSASIPLADQDRYMNRKGGLSQNVLAVVSFDDLKFTYVLAGWEALAHDSRVLDDALVREF</sequence>
<evidence type="ECO:0000259" key="1">
    <source>
        <dbReference type="Pfam" id="PF26138"/>
    </source>
</evidence>
<accession>A0A7C9CKW3</accession>
<dbReference type="InterPro" id="IPR058353">
    <property type="entry name" value="DUF8040"/>
</dbReference>
<reference evidence="2" key="1">
    <citation type="journal article" date="2013" name="J. Plant Res.">
        <title>Effect of fungi and light on seed germination of three Opuntia species from semiarid lands of central Mexico.</title>
        <authorList>
            <person name="Delgado-Sanchez P."/>
            <person name="Jimenez-Bremont J.F."/>
            <person name="Guerrero-Gonzalez Mde L."/>
            <person name="Flores J."/>
        </authorList>
    </citation>
    <scope>NUCLEOTIDE SEQUENCE</scope>
    <source>
        <tissue evidence="2">Cladode</tissue>
    </source>
</reference>
<dbReference type="AlphaFoldDB" id="A0A7C9CKW3"/>
<dbReference type="PANTHER" id="PTHR22930:SF285">
    <property type="entry name" value="PROTEIN ALP1-LIKE"/>
    <property type="match status" value="1"/>
</dbReference>
<reference evidence="2" key="2">
    <citation type="submission" date="2020-07" db="EMBL/GenBank/DDBJ databases">
        <authorList>
            <person name="Vera ALvarez R."/>
            <person name="Arias-Moreno D.M."/>
            <person name="Jimenez-Jacinto V."/>
            <person name="Jimenez-Bremont J.F."/>
            <person name="Swaminathan K."/>
            <person name="Moose S.P."/>
            <person name="Guerrero-Gonzalez M.L."/>
            <person name="Marino-Ramirez L."/>
            <person name="Landsman D."/>
            <person name="Rodriguez-Kessler M."/>
            <person name="Delgado-Sanchez P."/>
        </authorList>
    </citation>
    <scope>NUCLEOTIDE SEQUENCE</scope>
    <source>
        <tissue evidence="2">Cladode</tissue>
    </source>
</reference>
<name>A0A7C9CKW3_OPUST</name>
<dbReference type="Pfam" id="PF26138">
    <property type="entry name" value="DUF8040"/>
    <property type="match status" value="1"/>
</dbReference>
<proteinExistence type="predicted"/>
<dbReference type="PANTHER" id="PTHR22930">
    <property type="match status" value="1"/>
</dbReference>
<protein>
    <recommendedName>
        <fullName evidence="1">DUF8040 domain-containing protein</fullName>
    </recommendedName>
</protein>
<evidence type="ECO:0000313" key="2">
    <source>
        <dbReference type="EMBL" id="MBA4615189.1"/>
    </source>
</evidence>
<organism evidence="2">
    <name type="scientific">Opuntia streptacantha</name>
    <name type="common">Prickly pear cactus</name>
    <name type="synonym">Opuntia cardona</name>
    <dbReference type="NCBI Taxonomy" id="393608"/>
    <lineage>
        <taxon>Eukaryota</taxon>
        <taxon>Viridiplantae</taxon>
        <taxon>Streptophyta</taxon>
        <taxon>Embryophyta</taxon>
        <taxon>Tracheophyta</taxon>
        <taxon>Spermatophyta</taxon>
        <taxon>Magnoliopsida</taxon>
        <taxon>eudicotyledons</taxon>
        <taxon>Gunneridae</taxon>
        <taxon>Pentapetalae</taxon>
        <taxon>Caryophyllales</taxon>
        <taxon>Cactineae</taxon>
        <taxon>Cactaceae</taxon>
        <taxon>Opuntioideae</taxon>
        <taxon>Opuntia</taxon>
    </lineage>
</organism>
<feature type="domain" description="DUF8040" evidence="1">
    <location>
        <begin position="51"/>
        <end position="142"/>
    </location>
</feature>
<dbReference type="EMBL" id="GISG01006362">
    <property type="protein sequence ID" value="MBA4615189.1"/>
    <property type="molecule type" value="Transcribed_RNA"/>
</dbReference>
<dbReference type="InterPro" id="IPR045249">
    <property type="entry name" value="HARBI1-like"/>
</dbReference>